<organism evidence="1 2">
    <name type="scientific">Agromyces allii</name>
    <dbReference type="NCBI Taxonomy" id="393607"/>
    <lineage>
        <taxon>Bacteria</taxon>
        <taxon>Bacillati</taxon>
        <taxon>Actinomycetota</taxon>
        <taxon>Actinomycetes</taxon>
        <taxon>Micrococcales</taxon>
        <taxon>Microbacteriaceae</taxon>
        <taxon>Agromyces</taxon>
    </lineage>
</organism>
<evidence type="ECO:0000313" key="2">
    <source>
        <dbReference type="Proteomes" id="UP001499954"/>
    </source>
</evidence>
<dbReference type="SUPFAM" id="SSF51197">
    <property type="entry name" value="Clavaminate synthase-like"/>
    <property type="match status" value="1"/>
</dbReference>
<name>A0ABN2QMI9_9MICO</name>
<evidence type="ECO:0000313" key="1">
    <source>
        <dbReference type="EMBL" id="GAA1955116.1"/>
    </source>
</evidence>
<dbReference type="PANTHER" id="PTHR20883">
    <property type="entry name" value="PHYTANOYL-COA DIOXYGENASE DOMAIN CONTAINING 1"/>
    <property type="match status" value="1"/>
</dbReference>
<dbReference type="Proteomes" id="UP001499954">
    <property type="component" value="Unassembled WGS sequence"/>
</dbReference>
<dbReference type="EMBL" id="BAAAMK010000004">
    <property type="protein sequence ID" value="GAA1955116.1"/>
    <property type="molecule type" value="Genomic_DNA"/>
</dbReference>
<dbReference type="Pfam" id="PF05721">
    <property type="entry name" value="PhyH"/>
    <property type="match status" value="1"/>
</dbReference>
<dbReference type="PANTHER" id="PTHR20883:SF48">
    <property type="entry name" value="ECTOINE DIOXYGENASE"/>
    <property type="match status" value="1"/>
</dbReference>
<sequence>MSTDTLTGGVDTLGGEYSEHLYRNDVVAQAVPDLAAIDADAIEEYRAMGFLAVDHALTAEETASAIVGLKTVIDEASDRIDLQFEAAVADQLESLTPDEKADSIRRLMKFVNEDERLHSIAYHPEILRVAREIIGTDDIIMFQDMALLKPPGVGREKPWHQDKAFFNIDLNATVVGVWIALDEATFENGCMHVLPGSHSEGPVPHFARRDWQICDTDVALARDVAVPLKPGGLLFFDGLIHHGTPANRTDTRRRAIQFHYVDRNVFTIPEEDRLEVYGLEGRGVTC</sequence>
<dbReference type="Gene3D" id="2.60.120.620">
    <property type="entry name" value="q2cbj1_9rhob like domain"/>
    <property type="match status" value="1"/>
</dbReference>
<reference evidence="1 2" key="1">
    <citation type="journal article" date="2019" name="Int. J. Syst. Evol. Microbiol.">
        <title>The Global Catalogue of Microorganisms (GCM) 10K type strain sequencing project: providing services to taxonomists for standard genome sequencing and annotation.</title>
        <authorList>
            <consortium name="The Broad Institute Genomics Platform"/>
            <consortium name="The Broad Institute Genome Sequencing Center for Infectious Disease"/>
            <person name="Wu L."/>
            <person name="Ma J."/>
        </authorList>
    </citation>
    <scope>NUCLEOTIDE SEQUENCE [LARGE SCALE GENOMIC DNA]</scope>
    <source>
        <strain evidence="1 2">JCM 13584</strain>
    </source>
</reference>
<accession>A0ABN2QMI9</accession>
<evidence type="ECO:0008006" key="3">
    <source>
        <dbReference type="Google" id="ProtNLM"/>
    </source>
</evidence>
<gene>
    <name evidence="1" type="ORF">GCM10009717_21330</name>
</gene>
<dbReference type="InterPro" id="IPR008775">
    <property type="entry name" value="Phytyl_CoA_dOase-like"/>
</dbReference>
<proteinExistence type="predicted"/>
<dbReference type="RefSeq" id="WP_157416082.1">
    <property type="nucleotide sequence ID" value="NZ_BAAAMK010000004.1"/>
</dbReference>
<comment type="caution">
    <text evidence="1">The sequence shown here is derived from an EMBL/GenBank/DDBJ whole genome shotgun (WGS) entry which is preliminary data.</text>
</comment>
<keyword evidence="2" id="KW-1185">Reference proteome</keyword>
<protein>
    <recommendedName>
        <fullName evidence="3">Phytanoyl-CoA dioxygenase family protein</fullName>
    </recommendedName>
</protein>